<dbReference type="STRING" id="1871336.BBG48_04960"/>
<accession>A0A371IJP6</accession>
<dbReference type="RefSeq" id="WP_068913959.1">
    <property type="nucleotide sequence ID" value="NZ_MBEW02000023.1"/>
</dbReference>
<protein>
    <submittedName>
        <fullName evidence="6">Methyltransferase</fullName>
    </submittedName>
</protein>
<dbReference type="AlphaFoldDB" id="A0A371IJP6"/>
<evidence type="ECO:0000256" key="5">
    <source>
        <dbReference type="ARBA" id="ARBA00038303"/>
    </source>
</evidence>
<keyword evidence="2 6" id="KW-0489">Methyltransferase</keyword>
<evidence type="ECO:0000256" key="3">
    <source>
        <dbReference type="ARBA" id="ARBA00022679"/>
    </source>
</evidence>
<dbReference type="GO" id="GO:0008168">
    <property type="term" value="F:methyltransferase activity"/>
    <property type="evidence" value="ECO:0007669"/>
    <property type="project" value="UniProtKB-KW"/>
</dbReference>
<evidence type="ECO:0000256" key="1">
    <source>
        <dbReference type="ARBA" id="ARBA00022552"/>
    </source>
</evidence>
<keyword evidence="7" id="KW-1185">Reference proteome</keyword>
<dbReference type="InterPro" id="IPR029028">
    <property type="entry name" value="Alpha/beta_knot_MTases"/>
</dbReference>
<dbReference type="PANTHER" id="PTHR33603:SF1">
    <property type="entry name" value="RIBOSOMAL RNA LARGE SUBUNIT METHYLTRANSFERASE H"/>
    <property type="match status" value="1"/>
</dbReference>
<keyword evidence="1" id="KW-0698">rRNA processing</keyword>
<dbReference type="Gene3D" id="3.40.1280.10">
    <property type="match status" value="1"/>
</dbReference>
<gene>
    <name evidence="6" type="ORF">BBG48_008750</name>
</gene>
<dbReference type="Proteomes" id="UP000093352">
    <property type="component" value="Unassembled WGS sequence"/>
</dbReference>
<comment type="similarity">
    <text evidence="5">Belongs to the RNA methyltransferase RlmH family.</text>
</comment>
<dbReference type="Pfam" id="PF02590">
    <property type="entry name" value="SPOUT_MTase"/>
    <property type="match status" value="1"/>
</dbReference>
<dbReference type="InterPro" id="IPR029026">
    <property type="entry name" value="tRNA_m1G_MTases_N"/>
</dbReference>
<keyword evidence="4" id="KW-0949">S-adenosyl-L-methionine</keyword>
<evidence type="ECO:0000256" key="4">
    <source>
        <dbReference type="ARBA" id="ARBA00022691"/>
    </source>
</evidence>
<sequence>MNIQIITKRPEEKNMSEVTKEYKKRLSGYCNLKIVEKADSQKAYKIFVNAKNKYITSEDLAKKLSDIMIDGNSDIAFFTGEKPDNTDYDFTLTSLEASEDMKLCMLLEQIYRAFKINNNEAYHK</sequence>
<evidence type="ECO:0000313" key="6">
    <source>
        <dbReference type="EMBL" id="RDY20686.1"/>
    </source>
</evidence>
<proteinExistence type="inferred from homology"/>
<dbReference type="SUPFAM" id="SSF75217">
    <property type="entry name" value="alpha/beta knot"/>
    <property type="match status" value="1"/>
</dbReference>
<dbReference type="InterPro" id="IPR003742">
    <property type="entry name" value="RlmH-like"/>
</dbReference>
<dbReference type="PANTHER" id="PTHR33603">
    <property type="entry name" value="METHYLTRANSFERASE"/>
    <property type="match status" value="1"/>
</dbReference>
<reference evidence="6 7" key="1">
    <citation type="journal article" date="2016" name="Genome Announc.">
        <title>Draft Genome Sequence of Criibacterium bergeronii gen. nov., sp. nov., Strain CCRI-22567T, Isolated from a Vaginal Sample from a Woman with Bacterial Vaginosis.</title>
        <authorList>
            <person name="Maheux A.F."/>
            <person name="Berube E."/>
            <person name="Boudreau D.K."/>
            <person name="Raymond F."/>
            <person name="Corbeil J."/>
            <person name="Roy P.H."/>
            <person name="Boissinot M."/>
            <person name="Omar R.F."/>
        </authorList>
    </citation>
    <scope>NUCLEOTIDE SEQUENCE [LARGE SCALE GENOMIC DNA]</scope>
    <source>
        <strain evidence="6 7">CCRI-22567</strain>
    </source>
</reference>
<evidence type="ECO:0000256" key="2">
    <source>
        <dbReference type="ARBA" id="ARBA00022603"/>
    </source>
</evidence>
<keyword evidence="3" id="KW-0808">Transferase</keyword>
<dbReference type="EMBL" id="MBEW02000023">
    <property type="protein sequence ID" value="RDY20686.1"/>
    <property type="molecule type" value="Genomic_DNA"/>
</dbReference>
<evidence type="ECO:0000313" key="7">
    <source>
        <dbReference type="Proteomes" id="UP000093352"/>
    </source>
</evidence>
<dbReference type="GO" id="GO:0032259">
    <property type="term" value="P:methylation"/>
    <property type="evidence" value="ECO:0007669"/>
    <property type="project" value="UniProtKB-KW"/>
</dbReference>
<organism evidence="6 7">
    <name type="scientific">Criibacterium bergeronii</name>
    <dbReference type="NCBI Taxonomy" id="1871336"/>
    <lineage>
        <taxon>Bacteria</taxon>
        <taxon>Bacillati</taxon>
        <taxon>Bacillota</taxon>
        <taxon>Clostridia</taxon>
        <taxon>Peptostreptococcales</taxon>
        <taxon>Filifactoraceae</taxon>
        <taxon>Criibacterium</taxon>
    </lineage>
</organism>
<comment type="caution">
    <text evidence="6">The sequence shown here is derived from an EMBL/GenBank/DDBJ whole genome shotgun (WGS) entry which is preliminary data.</text>
</comment>
<dbReference type="GO" id="GO:0006364">
    <property type="term" value="P:rRNA processing"/>
    <property type="evidence" value="ECO:0007669"/>
    <property type="project" value="UniProtKB-KW"/>
</dbReference>
<name>A0A371IJP6_9FIRM</name>